<dbReference type="AlphaFoldDB" id="A0A6V7RH55"/>
<evidence type="ECO:0000313" key="9">
    <source>
        <dbReference type="Proteomes" id="UP000521032"/>
    </source>
</evidence>
<dbReference type="SMART" id="SM00316">
    <property type="entry name" value="S1"/>
    <property type="match status" value="4"/>
</dbReference>
<evidence type="ECO:0000256" key="4">
    <source>
        <dbReference type="ARBA" id="ARBA00025604"/>
    </source>
</evidence>
<organism evidence="8 9">
    <name type="scientific">Phocicoccus schoeneichii</name>
    <dbReference type="NCBI Taxonomy" id="1812261"/>
    <lineage>
        <taxon>Bacteria</taxon>
        <taxon>Bacillati</taxon>
        <taxon>Bacillota</taxon>
        <taxon>Bacilli</taxon>
        <taxon>Bacillales</taxon>
        <taxon>Salinicoccaceae</taxon>
        <taxon>Phocicoccus</taxon>
    </lineage>
</organism>
<dbReference type="GO" id="GO:0006412">
    <property type="term" value="P:translation"/>
    <property type="evidence" value="ECO:0007669"/>
    <property type="project" value="TreeGrafter"/>
</dbReference>
<dbReference type="GO" id="GO:0022627">
    <property type="term" value="C:cytosolic small ribosomal subunit"/>
    <property type="evidence" value="ECO:0007669"/>
    <property type="project" value="TreeGrafter"/>
</dbReference>
<evidence type="ECO:0000256" key="5">
    <source>
        <dbReference type="SAM" id="Coils"/>
    </source>
</evidence>
<keyword evidence="3" id="KW-0687">Ribonucleoprotein</keyword>
<dbReference type="GO" id="GO:0003729">
    <property type="term" value="F:mRNA binding"/>
    <property type="evidence" value="ECO:0007669"/>
    <property type="project" value="UniProtKB-ARBA"/>
</dbReference>
<dbReference type="NCBIfam" id="NF005208">
    <property type="entry name" value="PRK06676.1"/>
    <property type="match status" value="1"/>
</dbReference>
<keyword evidence="2 8" id="KW-0689">Ribosomal protein</keyword>
<evidence type="ECO:0000313" key="8">
    <source>
        <dbReference type="EMBL" id="CAD2077331.1"/>
    </source>
</evidence>
<feature type="domain" description="S1 motif" evidence="7">
    <location>
        <begin position="285"/>
        <end position="354"/>
    </location>
</feature>
<feature type="compositionally biased region" description="Basic and acidic residues" evidence="6">
    <location>
        <begin position="356"/>
        <end position="366"/>
    </location>
</feature>
<evidence type="ECO:0000256" key="3">
    <source>
        <dbReference type="ARBA" id="ARBA00023274"/>
    </source>
</evidence>
<feature type="domain" description="S1 motif" evidence="7">
    <location>
        <begin position="28"/>
        <end position="96"/>
    </location>
</feature>
<sequence length="395" mass="43782">MTNEEHLEENLEVNVTSEETQNEKYSEGDTVSGKVSKIEEKFVEVTLEDGVIGIVPISQLTSKRIETTDEAATLDQDVTAKVIKVEDNTTLILSIRQYDNEAAYKALESQKDNDETISATVIEVVPAGLVVDVGVRGFIPASLISTEYVENLSQFDGQTLEVKIEDVDEENNRVILNRRKLEEKSQHEERLKVLEDLQVGDIVKGEVVRTTNFGAFINVNGVDGLAHISELSYERVENVEDAVTIGETVDVKVLNVDPESERISLSVKQAGESPFQKFFNEHQVGDSVKGTVKRLVDFGAFVEVAAGVEGFVHVSEISHDHVGHPEDELKPEQEIDVKIIGFDPDKEKTSLSIKALTEKPKNDNKNKNTTVYTDSDEESLTLGDILGDKLKKLDL</sequence>
<dbReference type="FunFam" id="2.40.50.140:FF:000051">
    <property type="entry name" value="RNA-binding transcriptional accessory protein"/>
    <property type="match status" value="1"/>
</dbReference>
<dbReference type="PRINTS" id="PR00681">
    <property type="entry name" value="RIBOSOMALS1"/>
</dbReference>
<dbReference type="CDD" id="cd05688">
    <property type="entry name" value="S1_RPS1_repeat_ec3"/>
    <property type="match status" value="1"/>
</dbReference>
<dbReference type="CDD" id="cd04465">
    <property type="entry name" value="S1_RPS1_repeat_ec2_hs2"/>
    <property type="match status" value="1"/>
</dbReference>
<dbReference type="FunFam" id="2.40.50.140:FF:000103">
    <property type="entry name" value="protein RRP5 homolog"/>
    <property type="match status" value="1"/>
</dbReference>
<dbReference type="EMBL" id="CAJEWE010000010">
    <property type="protein sequence ID" value="CAD2077331.1"/>
    <property type="molecule type" value="Genomic_DNA"/>
</dbReference>
<dbReference type="InterPro" id="IPR003029">
    <property type="entry name" value="S1_domain"/>
</dbReference>
<feature type="region of interest" description="Disordered" evidence="6">
    <location>
        <begin position="1"/>
        <end position="28"/>
    </location>
</feature>
<dbReference type="Gene3D" id="2.40.50.140">
    <property type="entry name" value="Nucleic acid-binding proteins"/>
    <property type="match status" value="4"/>
</dbReference>
<evidence type="ECO:0000256" key="1">
    <source>
        <dbReference type="ARBA" id="ARBA00006767"/>
    </source>
</evidence>
<feature type="region of interest" description="Disordered" evidence="6">
    <location>
        <begin position="355"/>
        <end position="376"/>
    </location>
</feature>
<comment type="similarity">
    <text evidence="1">Belongs to the bacterial ribosomal protein bS1 family.</text>
</comment>
<name>A0A6V7RH55_9BACL</name>
<keyword evidence="9" id="KW-1185">Reference proteome</keyword>
<dbReference type="Proteomes" id="UP000521032">
    <property type="component" value="Unassembled WGS sequence"/>
</dbReference>
<reference evidence="8 9" key="1">
    <citation type="submission" date="2020-07" db="EMBL/GenBank/DDBJ databases">
        <authorList>
            <person name="Criscuolo A."/>
        </authorList>
    </citation>
    <scope>NUCLEOTIDE SEQUENCE [LARGE SCALE GENOMIC DNA]</scope>
    <source>
        <strain evidence="9">CIP 111030</strain>
    </source>
</reference>
<keyword evidence="5" id="KW-0175">Coiled coil</keyword>
<dbReference type="PANTHER" id="PTHR10724:SF7">
    <property type="entry name" value="SMALL RIBOSOMAL SUBUNIT PROTEIN BS1C"/>
    <property type="match status" value="1"/>
</dbReference>
<accession>A0A6V7RH55</accession>
<comment type="caution">
    <text evidence="8">The sequence shown here is derived from an EMBL/GenBank/DDBJ whole genome shotgun (WGS) entry which is preliminary data.</text>
</comment>
<gene>
    <name evidence="8" type="primary">rpsA_2</name>
    <name evidence="8" type="ORF">JEOSCH030_01276</name>
</gene>
<dbReference type="GO" id="GO:0003735">
    <property type="term" value="F:structural constituent of ribosome"/>
    <property type="evidence" value="ECO:0007669"/>
    <property type="project" value="TreeGrafter"/>
</dbReference>
<evidence type="ECO:0000256" key="2">
    <source>
        <dbReference type="ARBA" id="ARBA00022980"/>
    </source>
</evidence>
<evidence type="ECO:0000259" key="7">
    <source>
        <dbReference type="PROSITE" id="PS50126"/>
    </source>
</evidence>
<dbReference type="InterPro" id="IPR035104">
    <property type="entry name" value="Ribosomal_protein_S1-like"/>
</dbReference>
<dbReference type="Pfam" id="PF00575">
    <property type="entry name" value="S1"/>
    <property type="match status" value="4"/>
</dbReference>
<proteinExistence type="inferred from homology"/>
<dbReference type="PROSITE" id="PS50126">
    <property type="entry name" value="S1"/>
    <property type="match status" value="4"/>
</dbReference>
<comment type="function">
    <text evidence="4">Binds mRNA; thus facilitating recognition of the initiation point. It is needed to translate mRNA with a short Shine-Dalgarno (SD) purine-rich sequence.</text>
</comment>
<dbReference type="SUPFAM" id="SSF50249">
    <property type="entry name" value="Nucleic acid-binding proteins"/>
    <property type="match status" value="4"/>
</dbReference>
<feature type="coiled-coil region" evidence="5">
    <location>
        <begin position="164"/>
        <end position="197"/>
    </location>
</feature>
<feature type="domain" description="S1 motif" evidence="7">
    <location>
        <begin position="114"/>
        <end position="179"/>
    </location>
</feature>
<evidence type="ECO:0000256" key="6">
    <source>
        <dbReference type="SAM" id="MobiDB-lite"/>
    </source>
</evidence>
<feature type="domain" description="S1 motif" evidence="7">
    <location>
        <begin position="200"/>
        <end position="268"/>
    </location>
</feature>
<dbReference type="InterPro" id="IPR050437">
    <property type="entry name" value="Ribos_protein_bS1-like"/>
</dbReference>
<dbReference type="InterPro" id="IPR012340">
    <property type="entry name" value="NA-bd_OB-fold"/>
</dbReference>
<dbReference type="RefSeq" id="WP_186087886.1">
    <property type="nucleotide sequence ID" value="NZ_BMDB01000001.1"/>
</dbReference>
<protein>
    <submittedName>
        <fullName evidence="8">30S ribosomal protein S1</fullName>
    </submittedName>
</protein>
<dbReference type="PANTHER" id="PTHR10724">
    <property type="entry name" value="30S RIBOSOMAL PROTEIN S1"/>
    <property type="match status" value="1"/>
</dbReference>